<dbReference type="GO" id="GO:0031388">
    <property type="term" value="P:organic acid phosphorylation"/>
    <property type="evidence" value="ECO:0007669"/>
    <property type="project" value="UniProtKB-UniRule"/>
</dbReference>
<evidence type="ECO:0000256" key="2">
    <source>
        <dbReference type="ARBA" id="ARBA00022679"/>
    </source>
</evidence>
<evidence type="ECO:0000313" key="5">
    <source>
        <dbReference type="EMBL" id="KKZ91250.1"/>
    </source>
</evidence>
<dbReference type="GO" id="GO:0008887">
    <property type="term" value="F:glycerate kinase activity"/>
    <property type="evidence" value="ECO:0007669"/>
    <property type="project" value="UniProtKB-UniRule"/>
</dbReference>
<evidence type="ECO:0000313" key="6">
    <source>
        <dbReference type="Proteomes" id="UP000035350"/>
    </source>
</evidence>
<dbReference type="Gene3D" id="3.90.1510.10">
    <property type="entry name" value="Glycerate kinase, domain 2"/>
    <property type="match status" value="1"/>
</dbReference>
<protein>
    <submittedName>
        <fullName evidence="5">Glycerate kinase</fullName>
        <ecNumber evidence="5">2.7.1.31</ecNumber>
    </submittedName>
</protein>
<evidence type="ECO:0000256" key="1">
    <source>
        <dbReference type="ARBA" id="ARBA00006284"/>
    </source>
</evidence>
<dbReference type="EMBL" id="LCYN01000036">
    <property type="protein sequence ID" value="KKZ91250.1"/>
    <property type="molecule type" value="Genomic_DNA"/>
</dbReference>
<dbReference type="PANTHER" id="PTHR21599">
    <property type="entry name" value="GLYCERATE KINASE"/>
    <property type="match status" value="1"/>
</dbReference>
<dbReference type="Proteomes" id="UP000035350">
    <property type="component" value="Unassembled WGS sequence"/>
</dbReference>
<organism evidence="5 6">
    <name type="scientific">Bacillus wiedmannii</name>
    <dbReference type="NCBI Taxonomy" id="1890302"/>
    <lineage>
        <taxon>Bacteria</taxon>
        <taxon>Bacillati</taxon>
        <taxon>Bacillota</taxon>
        <taxon>Bacilli</taxon>
        <taxon>Bacillales</taxon>
        <taxon>Bacillaceae</taxon>
        <taxon>Bacillus</taxon>
        <taxon>Bacillus cereus group</taxon>
    </lineage>
</organism>
<dbReference type="SUPFAM" id="SSF110738">
    <property type="entry name" value="Glycerate kinase I"/>
    <property type="match status" value="1"/>
</dbReference>
<dbReference type="AlphaFoldDB" id="A0A0G8BUQ8"/>
<dbReference type="Gene3D" id="3.40.50.10350">
    <property type="entry name" value="Glycerate kinase, domain 1"/>
    <property type="match status" value="1"/>
</dbReference>
<proteinExistence type="inferred from homology"/>
<evidence type="ECO:0000256" key="3">
    <source>
        <dbReference type="ARBA" id="ARBA00022777"/>
    </source>
</evidence>
<reference evidence="6" key="2">
    <citation type="submission" date="2015-04" db="EMBL/GenBank/DDBJ databases">
        <title>Draft Genome Sequences of Eight Spore-Forming Food Isolates of Bacillus cereus Genome sequencing.</title>
        <authorList>
            <person name="Krawcyk A.O."/>
            <person name="de Jong A."/>
            <person name="Eijlander R.T."/>
            <person name="Berendsen E.M."/>
            <person name="Holsappel S."/>
            <person name="Wells-Bennik M."/>
            <person name="Kuipers O.P."/>
        </authorList>
    </citation>
    <scope>NUCLEOTIDE SEQUENCE [LARGE SCALE GENOMIC DNA]</scope>
    <source>
        <strain evidence="6">B4147</strain>
    </source>
</reference>
<dbReference type="InterPro" id="IPR004381">
    <property type="entry name" value="Glycerate_kinase"/>
</dbReference>
<keyword evidence="3 4" id="KW-0418">Kinase</keyword>
<sequence length="381" mass="40493">MKVVIASDSYKESLKAIKVCEAIERGFGAIFPKAEYVKIPIGDGGEGTVDSLVDATDGRMIPLHVTGPLRERVQAFYGMSKDKKTAFIEMAAASGLQHVPVKKRNPLITTTKGTGELILHALDEGAEHIILGLGGSATNDGGAGMLSALGVRFINGKGEVIEPSGGTLHSIVAIDFSCMDSRLMHIKIEAACDVDNPLVGIRGASFVFGRQKGANAEMMKELDENLKHYANILKQYLSCDVSEIPGAGAAGGMGAAVIAVLKGSLRRGIEIVLDYTNFNKHIEGADLIITGEGRIDEQTAYGKAPVGVAERAKHFRIPVIAIGGSVSPNYSAVHEKGIDAVFSITASPMTLEEAYKVAEENIEMTAKNIATVWKIASEKHF</sequence>
<accession>A0A0G8BUQ8</accession>
<gene>
    <name evidence="5" type="ORF">B4147_0446</name>
</gene>
<dbReference type="Pfam" id="PF02595">
    <property type="entry name" value="Gly_kinase"/>
    <property type="match status" value="1"/>
</dbReference>
<dbReference type="NCBIfam" id="TIGR00045">
    <property type="entry name" value="glycerate kinase"/>
    <property type="match status" value="1"/>
</dbReference>
<dbReference type="InterPro" id="IPR036129">
    <property type="entry name" value="Glycerate_kinase_sf"/>
</dbReference>
<evidence type="ECO:0000256" key="4">
    <source>
        <dbReference type="PIRNR" id="PIRNR006078"/>
    </source>
</evidence>
<dbReference type="PATRIC" id="fig|1396.433.peg.845"/>
<keyword evidence="2 4" id="KW-0808">Transferase</keyword>
<dbReference type="PANTHER" id="PTHR21599:SF0">
    <property type="entry name" value="GLYCERATE KINASE"/>
    <property type="match status" value="1"/>
</dbReference>
<dbReference type="PIRSF" id="PIRSF006078">
    <property type="entry name" value="GlxK"/>
    <property type="match status" value="1"/>
</dbReference>
<name>A0A0G8BUQ8_9BACI</name>
<reference evidence="5 6" key="1">
    <citation type="journal article" date="2015" name="Genome Announc.">
        <title>Next-Generation Whole-Genome Sequencing of Eight Strains of Bacillus cereus, Isolated from Food.</title>
        <authorList>
            <person name="Krawczyk A.O."/>
            <person name="de Jong A."/>
            <person name="Eijlander R.T."/>
            <person name="Berendsen E.M."/>
            <person name="Holsappel S."/>
            <person name="Wells-Bennik M.H."/>
            <person name="Kuipers O.P."/>
        </authorList>
    </citation>
    <scope>NUCLEOTIDE SEQUENCE [LARGE SCALE GENOMIC DNA]</scope>
    <source>
        <strain evidence="5 6">B4147</strain>
    </source>
</reference>
<comment type="caution">
    <text evidence="5">The sequence shown here is derived from an EMBL/GenBank/DDBJ whole genome shotgun (WGS) entry which is preliminary data.</text>
</comment>
<dbReference type="RefSeq" id="WP_046960242.1">
    <property type="nucleotide sequence ID" value="NZ_LCYN01000036.1"/>
</dbReference>
<dbReference type="InterPro" id="IPR018193">
    <property type="entry name" value="Glyc_kinase_flavodox-like_fold"/>
</dbReference>
<dbReference type="EC" id="2.7.1.31" evidence="5"/>
<comment type="similarity">
    <text evidence="1 4">Belongs to the glycerate kinase type-1 family.</text>
</comment>
<dbReference type="InterPro" id="IPR018197">
    <property type="entry name" value="Glycerate_kinase_RE-like"/>
</dbReference>